<dbReference type="PANTHER" id="PTHR36930:SF1">
    <property type="entry name" value="MOSC DOMAIN-CONTAINING PROTEIN"/>
    <property type="match status" value="1"/>
</dbReference>
<dbReference type="Gene3D" id="2.40.33.20">
    <property type="entry name" value="PK beta-barrel domain-like"/>
    <property type="match status" value="1"/>
</dbReference>
<dbReference type="Pfam" id="PF03476">
    <property type="entry name" value="MOSC_N"/>
    <property type="match status" value="1"/>
</dbReference>
<dbReference type="InterPro" id="IPR052716">
    <property type="entry name" value="MOSC_domain"/>
</dbReference>
<dbReference type="EMBL" id="FWFQ01000011">
    <property type="protein sequence ID" value="SLN38080.1"/>
    <property type="molecule type" value="Genomic_DNA"/>
</dbReference>
<dbReference type="SUPFAM" id="SSF50800">
    <property type="entry name" value="PK beta-barrel domain-like"/>
    <property type="match status" value="1"/>
</dbReference>
<dbReference type="GO" id="GO:0003824">
    <property type="term" value="F:catalytic activity"/>
    <property type="evidence" value="ECO:0007669"/>
    <property type="project" value="InterPro"/>
</dbReference>
<feature type="domain" description="MOSC" evidence="1">
    <location>
        <begin position="104"/>
        <end position="248"/>
    </location>
</feature>
<protein>
    <submittedName>
        <fullName evidence="2">MOSC domain protein</fullName>
    </submittedName>
</protein>
<gene>
    <name evidence="2" type="ORF">PSA7680_01865</name>
</gene>
<keyword evidence="3" id="KW-1185">Reference proteome</keyword>
<reference evidence="2 3" key="1">
    <citation type="submission" date="2017-03" db="EMBL/GenBank/DDBJ databases">
        <authorList>
            <person name="Afonso C.L."/>
            <person name="Miller P.J."/>
            <person name="Scott M.A."/>
            <person name="Spackman E."/>
            <person name="Goraichik I."/>
            <person name="Dimitrov K.M."/>
            <person name="Suarez D.L."/>
            <person name="Swayne D.E."/>
        </authorList>
    </citation>
    <scope>NUCLEOTIDE SEQUENCE [LARGE SCALE GENOMIC DNA]</scope>
    <source>
        <strain evidence="2 3">CECT 7680</strain>
    </source>
</reference>
<dbReference type="InterPro" id="IPR005303">
    <property type="entry name" value="MOCOS_middle"/>
</dbReference>
<proteinExistence type="predicted"/>
<evidence type="ECO:0000313" key="2">
    <source>
        <dbReference type="EMBL" id="SLN38080.1"/>
    </source>
</evidence>
<dbReference type="GO" id="GO:0030151">
    <property type="term" value="F:molybdenum ion binding"/>
    <property type="evidence" value="ECO:0007669"/>
    <property type="project" value="InterPro"/>
</dbReference>
<dbReference type="PROSITE" id="PS51340">
    <property type="entry name" value="MOSC"/>
    <property type="match status" value="1"/>
</dbReference>
<accession>A0A1Y5SI03</accession>
<dbReference type="InterPro" id="IPR005302">
    <property type="entry name" value="MoCF_Sase_C"/>
</dbReference>
<dbReference type="GO" id="GO:0030170">
    <property type="term" value="F:pyridoxal phosphate binding"/>
    <property type="evidence" value="ECO:0007669"/>
    <property type="project" value="InterPro"/>
</dbReference>
<dbReference type="InterPro" id="IPR011037">
    <property type="entry name" value="Pyrv_Knase-like_insert_dom_sf"/>
</dbReference>
<sequence>MSARLTDIWRHPIKAHGRERLEAVTLTAGAPLPFDRAWAVTHERSKAQGTEWVPCGHFSRGAKAPGLMAIDCRYDEASGQITLRHETRGEITFDPDGDVSGFLAWVAPLMPEDGLASTGILRVPGVAMTDTDFPSISLINLTSHRAVAQKIGRDISPLRWRGNLWLDGLAPWEEEEWLGRDLRIGEVVLSVREQITRCKATTASVRTGRRDADTLAALRDGWGHQEFGVYATVKQGGMIRTGDPLELL</sequence>
<dbReference type="Pfam" id="PF03473">
    <property type="entry name" value="MOSC"/>
    <property type="match status" value="1"/>
</dbReference>
<evidence type="ECO:0000259" key="1">
    <source>
        <dbReference type="PROSITE" id="PS51340"/>
    </source>
</evidence>
<evidence type="ECO:0000313" key="3">
    <source>
        <dbReference type="Proteomes" id="UP000193409"/>
    </source>
</evidence>
<dbReference type="PANTHER" id="PTHR36930">
    <property type="entry name" value="METAL-SULFUR CLUSTER BIOSYNTHESIS PROTEINS YUAD-RELATED"/>
    <property type="match status" value="1"/>
</dbReference>
<name>A0A1Y5SI03_9RHOB</name>
<dbReference type="AlphaFoldDB" id="A0A1Y5SI03"/>
<organism evidence="2 3">
    <name type="scientific">Pseudoruegeria aquimaris</name>
    <dbReference type="NCBI Taxonomy" id="393663"/>
    <lineage>
        <taxon>Bacteria</taxon>
        <taxon>Pseudomonadati</taxon>
        <taxon>Pseudomonadota</taxon>
        <taxon>Alphaproteobacteria</taxon>
        <taxon>Rhodobacterales</taxon>
        <taxon>Roseobacteraceae</taxon>
        <taxon>Pseudoruegeria</taxon>
    </lineage>
</organism>
<dbReference type="OrthoDB" id="581532at2"/>
<dbReference type="RefSeq" id="WP_085868427.1">
    <property type="nucleotide sequence ID" value="NZ_FWFQ01000011.1"/>
</dbReference>
<dbReference type="Proteomes" id="UP000193409">
    <property type="component" value="Unassembled WGS sequence"/>
</dbReference>